<dbReference type="InterPro" id="IPR036259">
    <property type="entry name" value="MFS_trans_sf"/>
</dbReference>
<dbReference type="RefSeq" id="WP_211352923.1">
    <property type="nucleotide sequence ID" value="NZ_CP144375.1"/>
</dbReference>
<feature type="transmembrane region" description="Helical" evidence="6">
    <location>
        <begin position="210"/>
        <end position="231"/>
    </location>
</feature>
<sequence>MRTGRWNRDFSLFFVARAAARLGDMMLPVALAAGLIQYGYGVGAVGAAMAAFSACFAGFVIFGGVIADRFDTRAVMVCADLARVVTQSSVAVMFFTGHVVLWQICAIGAVNGLCAALFQPGIASTIPQIATDVQGANGIIRTAESVAGVAGPAFAGLLIGVTSVGGVFAAHAATYLTSALCLVGLRLRRQPRPVERARFRADLVEGWREFAARGWVWGVILVWMVLMITSFGPLTPLVATEIITHHGDTAYGLVNSVGGAGMAVGGLIAMRLRPRHPLRAGAIAMFGYGAQPLAVALHAPIWLVAGACAISGAVQTFWGVMWATSIQTQIPGSILNRIHAYEVAGSLAMMPVGQALAGPAAGLLGEGPVLLVGAATAATGMAVLLAARPIRDLGRVDRASRHEPELVTG</sequence>
<evidence type="ECO:0000256" key="1">
    <source>
        <dbReference type="ARBA" id="ARBA00004651"/>
    </source>
</evidence>
<keyword evidence="4 6" id="KW-1133">Transmembrane helix</keyword>
<feature type="transmembrane region" description="Helical" evidence="6">
    <location>
        <begin position="369"/>
        <end position="387"/>
    </location>
</feature>
<dbReference type="InterPro" id="IPR011701">
    <property type="entry name" value="MFS"/>
</dbReference>
<evidence type="ECO:0000256" key="5">
    <source>
        <dbReference type="ARBA" id="ARBA00023136"/>
    </source>
</evidence>
<dbReference type="GO" id="GO:0022857">
    <property type="term" value="F:transmembrane transporter activity"/>
    <property type="evidence" value="ECO:0007669"/>
    <property type="project" value="InterPro"/>
</dbReference>
<dbReference type="Proteomes" id="UP000256269">
    <property type="component" value="Unassembled WGS sequence"/>
</dbReference>
<comment type="subcellular location">
    <subcellularLocation>
        <location evidence="1">Cell membrane</location>
        <topology evidence="1">Multi-pass membrane protein</topology>
    </subcellularLocation>
</comment>
<reference evidence="7 8" key="1">
    <citation type="submission" date="2018-08" db="EMBL/GenBank/DDBJ databases">
        <title>Genomic Encyclopedia of Archaeal and Bacterial Type Strains, Phase II (KMG-II): from individual species to whole genera.</title>
        <authorList>
            <person name="Goeker M."/>
        </authorList>
    </citation>
    <scope>NUCLEOTIDE SEQUENCE [LARGE SCALE GENOMIC DNA]</scope>
    <source>
        <strain evidence="7 8">DSM 45791</strain>
    </source>
</reference>
<feature type="transmembrane region" description="Helical" evidence="6">
    <location>
        <begin position="139"/>
        <end position="161"/>
    </location>
</feature>
<evidence type="ECO:0000313" key="7">
    <source>
        <dbReference type="EMBL" id="REH54274.1"/>
    </source>
</evidence>
<organism evidence="7 8">
    <name type="scientific">Kutzneria buriramensis</name>
    <dbReference type="NCBI Taxonomy" id="1045776"/>
    <lineage>
        <taxon>Bacteria</taxon>
        <taxon>Bacillati</taxon>
        <taxon>Actinomycetota</taxon>
        <taxon>Actinomycetes</taxon>
        <taxon>Pseudonocardiales</taxon>
        <taxon>Pseudonocardiaceae</taxon>
        <taxon>Kutzneria</taxon>
    </lineage>
</organism>
<feature type="transmembrane region" description="Helical" evidence="6">
    <location>
        <begin position="42"/>
        <end position="67"/>
    </location>
</feature>
<keyword evidence="2" id="KW-1003">Cell membrane</keyword>
<dbReference type="PANTHER" id="PTHR23513:SF11">
    <property type="entry name" value="STAPHYLOFERRIN A TRANSPORTER"/>
    <property type="match status" value="1"/>
</dbReference>
<dbReference type="Pfam" id="PF07690">
    <property type="entry name" value="MFS_1"/>
    <property type="match status" value="1"/>
</dbReference>
<protein>
    <submittedName>
        <fullName evidence="7">Putative MFS family arabinose efflux permease</fullName>
    </submittedName>
</protein>
<feature type="transmembrane region" description="Helical" evidence="6">
    <location>
        <begin position="251"/>
        <end position="270"/>
    </location>
</feature>
<keyword evidence="3 6" id="KW-0812">Transmembrane</keyword>
<accession>A0A3E0I690</accession>
<dbReference type="CDD" id="cd06173">
    <property type="entry name" value="MFS_MefA_like"/>
    <property type="match status" value="1"/>
</dbReference>
<comment type="caution">
    <text evidence="7">The sequence shown here is derived from an EMBL/GenBank/DDBJ whole genome shotgun (WGS) entry which is preliminary data.</text>
</comment>
<evidence type="ECO:0000256" key="2">
    <source>
        <dbReference type="ARBA" id="ARBA00022475"/>
    </source>
</evidence>
<evidence type="ECO:0000256" key="3">
    <source>
        <dbReference type="ARBA" id="ARBA00022692"/>
    </source>
</evidence>
<dbReference type="SUPFAM" id="SSF103473">
    <property type="entry name" value="MFS general substrate transporter"/>
    <property type="match status" value="1"/>
</dbReference>
<dbReference type="EMBL" id="QUNO01000002">
    <property type="protein sequence ID" value="REH54274.1"/>
    <property type="molecule type" value="Genomic_DNA"/>
</dbReference>
<evidence type="ECO:0000256" key="6">
    <source>
        <dbReference type="SAM" id="Phobius"/>
    </source>
</evidence>
<proteinExistence type="predicted"/>
<feature type="transmembrane region" description="Helical" evidence="6">
    <location>
        <begin position="301"/>
        <end position="326"/>
    </location>
</feature>
<keyword evidence="5 6" id="KW-0472">Membrane</keyword>
<dbReference type="Gene3D" id="1.20.1250.20">
    <property type="entry name" value="MFS general substrate transporter like domains"/>
    <property type="match status" value="1"/>
</dbReference>
<gene>
    <name evidence="7" type="ORF">BCF44_102506</name>
</gene>
<dbReference type="AlphaFoldDB" id="A0A3E0I690"/>
<evidence type="ECO:0000313" key="8">
    <source>
        <dbReference type="Proteomes" id="UP000256269"/>
    </source>
</evidence>
<evidence type="ECO:0000256" key="4">
    <source>
        <dbReference type="ARBA" id="ARBA00022989"/>
    </source>
</evidence>
<dbReference type="PANTHER" id="PTHR23513">
    <property type="entry name" value="INTEGRAL MEMBRANE EFFLUX PROTEIN-RELATED"/>
    <property type="match status" value="1"/>
</dbReference>
<keyword evidence="8" id="KW-1185">Reference proteome</keyword>
<dbReference type="GO" id="GO:0005886">
    <property type="term" value="C:plasma membrane"/>
    <property type="evidence" value="ECO:0007669"/>
    <property type="project" value="UniProtKB-SubCell"/>
</dbReference>
<name>A0A3E0I690_9PSEU</name>